<evidence type="ECO:0000313" key="2">
    <source>
        <dbReference type="EMBL" id="GGA36158.1"/>
    </source>
</evidence>
<dbReference type="Pfam" id="PF08570">
    <property type="entry name" value="DUF1761"/>
    <property type="match status" value="1"/>
</dbReference>
<feature type="transmembrane region" description="Helical" evidence="1">
    <location>
        <begin position="115"/>
        <end position="136"/>
    </location>
</feature>
<sequence length="138" mass="14832">MSHLAVNWLAVVLAMIASMALGAAWYMGLSKQWIAATGKTEKQIMAGSGGPATPFIWAAGCQLIMAYFLALLTPALMGEITVYNGILLGVHMWLGFIITSMILNHRYQGMSWNLALIDGGYLLLVMIVQGAVIGVMGR</sequence>
<evidence type="ECO:0000313" key="3">
    <source>
        <dbReference type="Proteomes" id="UP000596977"/>
    </source>
</evidence>
<evidence type="ECO:0000256" key="1">
    <source>
        <dbReference type="SAM" id="Phobius"/>
    </source>
</evidence>
<protein>
    <recommendedName>
        <fullName evidence="4">DUF1761 domain-containing protein</fullName>
    </recommendedName>
</protein>
<keyword evidence="1" id="KW-1133">Transmembrane helix</keyword>
<dbReference type="EMBL" id="BMKB01000001">
    <property type="protein sequence ID" value="GGA36158.1"/>
    <property type="molecule type" value="Genomic_DNA"/>
</dbReference>
<reference evidence="2 3" key="1">
    <citation type="journal article" date="2014" name="Int. J. Syst. Evol. Microbiol.">
        <title>Complete genome sequence of Corynebacterium casei LMG S-19264T (=DSM 44701T), isolated from a smear-ripened cheese.</title>
        <authorList>
            <consortium name="US DOE Joint Genome Institute (JGI-PGF)"/>
            <person name="Walter F."/>
            <person name="Albersmeier A."/>
            <person name="Kalinowski J."/>
            <person name="Ruckert C."/>
        </authorList>
    </citation>
    <scope>NUCLEOTIDE SEQUENCE [LARGE SCALE GENOMIC DNA]</scope>
    <source>
        <strain evidence="2 3">CGMCC 1.15896</strain>
    </source>
</reference>
<keyword evidence="3" id="KW-1185">Reference proteome</keyword>
<organism evidence="2 3">
    <name type="scientific">Pelagibacterium lentulum</name>
    <dbReference type="NCBI Taxonomy" id="2029865"/>
    <lineage>
        <taxon>Bacteria</taxon>
        <taxon>Pseudomonadati</taxon>
        <taxon>Pseudomonadota</taxon>
        <taxon>Alphaproteobacteria</taxon>
        <taxon>Hyphomicrobiales</taxon>
        <taxon>Devosiaceae</taxon>
        <taxon>Pelagibacterium</taxon>
    </lineage>
</organism>
<feature type="transmembrane region" description="Helical" evidence="1">
    <location>
        <begin position="82"/>
        <end position="103"/>
    </location>
</feature>
<gene>
    <name evidence="2" type="ORF">GCM10011499_01900</name>
</gene>
<dbReference type="RefSeq" id="WP_127070668.1">
    <property type="nucleotide sequence ID" value="NZ_BMKB01000001.1"/>
</dbReference>
<feature type="transmembrane region" description="Helical" evidence="1">
    <location>
        <begin position="50"/>
        <end position="70"/>
    </location>
</feature>
<comment type="caution">
    <text evidence="2">The sequence shown here is derived from an EMBL/GenBank/DDBJ whole genome shotgun (WGS) entry which is preliminary data.</text>
</comment>
<dbReference type="InterPro" id="IPR013879">
    <property type="entry name" value="DUF1761"/>
</dbReference>
<keyword evidence="1" id="KW-0472">Membrane</keyword>
<proteinExistence type="predicted"/>
<dbReference type="Proteomes" id="UP000596977">
    <property type="component" value="Unassembled WGS sequence"/>
</dbReference>
<dbReference type="AlphaFoldDB" id="A0A916R5N7"/>
<accession>A0A916R5N7</accession>
<feature type="transmembrane region" description="Helical" evidence="1">
    <location>
        <begin position="6"/>
        <end position="29"/>
    </location>
</feature>
<evidence type="ECO:0008006" key="4">
    <source>
        <dbReference type="Google" id="ProtNLM"/>
    </source>
</evidence>
<name>A0A916R5N7_9HYPH</name>
<keyword evidence="1" id="KW-0812">Transmembrane</keyword>
<dbReference type="OrthoDB" id="344736at2"/>